<dbReference type="EC" id="2.1.1.-" evidence="7"/>
<dbReference type="GO" id="GO:0003723">
    <property type="term" value="F:RNA binding"/>
    <property type="evidence" value="ECO:0007669"/>
    <property type="project" value="UniProtKB-UniRule"/>
</dbReference>
<dbReference type="PROSITE" id="PS51689">
    <property type="entry name" value="SAM_RNA_A_N6_MT"/>
    <property type="match status" value="1"/>
</dbReference>
<feature type="binding site" evidence="6">
    <location>
        <position position="88"/>
    </location>
    <ligand>
        <name>S-adenosyl-L-methionine</name>
        <dbReference type="ChEBI" id="CHEBI:59789"/>
    </ligand>
</feature>
<dbReference type="InterPro" id="IPR020596">
    <property type="entry name" value="rRNA_Ade_Mease_Trfase_CS"/>
</dbReference>
<dbReference type="FunFam" id="1.10.8.100:FF:000001">
    <property type="entry name" value="Ribosomal RNA small subunit methyltransferase A"/>
    <property type="match status" value="1"/>
</dbReference>
<feature type="domain" description="Ribosomal RNA adenine methylase transferase N-terminal" evidence="8">
    <location>
        <begin position="95"/>
        <end position="268"/>
    </location>
</feature>
<reference evidence="9 10" key="1">
    <citation type="journal article" date="2018" name="PLoS Genet.">
        <title>Population sequencing reveals clonal diversity and ancestral inbreeding in the grapevine cultivar Chardonnay.</title>
        <authorList>
            <person name="Roach M.J."/>
            <person name="Johnson D.L."/>
            <person name="Bohlmann J."/>
            <person name="van Vuuren H.J."/>
            <person name="Jones S.J."/>
            <person name="Pretorius I.S."/>
            <person name="Schmidt S.A."/>
            <person name="Borneman A.R."/>
        </authorList>
    </citation>
    <scope>NUCLEOTIDE SEQUENCE [LARGE SCALE GENOMIC DNA]</scope>
    <source>
        <strain evidence="10">cv. Chardonnay</strain>
        <tissue evidence="9">Leaf</tissue>
    </source>
</reference>
<dbReference type="InterPro" id="IPR001737">
    <property type="entry name" value="KsgA/Erm"/>
</dbReference>
<evidence type="ECO:0000259" key="8">
    <source>
        <dbReference type="SMART" id="SM00650"/>
    </source>
</evidence>
<comment type="caution">
    <text evidence="6">Lacks conserved residue(s) required for the propagation of feature annotation.</text>
</comment>
<evidence type="ECO:0000256" key="6">
    <source>
        <dbReference type="PROSITE-ProRule" id="PRU01026"/>
    </source>
</evidence>
<dbReference type="Gene3D" id="3.40.50.150">
    <property type="entry name" value="Vaccinia Virus protein VP39"/>
    <property type="match status" value="1"/>
</dbReference>
<dbReference type="Pfam" id="PF00398">
    <property type="entry name" value="RrnaAD"/>
    <property type="match status" value="1"/>
</dbReference>
<evidence type="ECO:0000256" key="3">
    <source>
        <dbReference type="ARBA" id="ARBA00022679"/>
    </source>
</evidence>
<dbReference type="Proteomes" id="UP000288805">
    <property type="component" value="Unassembled WGS sequence"/>
</dbReference>
<feature type="binding site" evidence="6">
    <location>
        <position position="136"/>
    </location>
    <ligand>
        <name>S-adenosyl-L-methionine</name>
        <dbReference type="ChEBI" id="CHEBI:59789"/>
    </ligand>
</feature>
<proteinExistence type="inferred from homology"/>
<dbReference type="Gene3D" id="1.10.8.100">
    <property type="entry name" value="Ribosomal RNA adenine dimethylase-like, domain 2"/>
    <property type="match status" value="1"/>
</dbReference>
<dbReference type="SUPFAM" id="SSF53335">
    <property type="entry name" value="S-adenosyl-L-methionine-dependent methyltransferases"/>
    <property type="match status" value="1"/>
</dbReference>
<keyword evidence="3 6" id="KW-0808">Transferase</keyword>
<dbReference type="AlphaFoldDB" id="A0A438DAY7"/>
<feature type="binding site" evidence="6">
    <location>
        <position position="115"/>
    </location>
    <ligand>
        <name>S-adenosyl-L-methionine</name>
        <dbReference type="ChEBI" id="CHEBI:59789"/>
    </ligand>
</feature>
<evidence type="ECO:0000256" key="7">
    <source>
        <dbReference type="RuleBase" id="RU362106"/>
    </source>
</evidence>
<keyword evidence="2 6" id="KW-0489">Methyltransferase</keyword>
<protein>
    <recommendedName>
        <fullName evidence="7">rRNA adenine N(6)-methyltransferase</fullName>
        <ecNumber evidence="7">2.1.1.-</ecNumber>
    </recommendedName>
</protein>
<dbReference type="CDD" id="cd02440">
    <property type="entry name" value="AdoMet_MTases"/>
    <property type="match status" value="1"/>
</dbReference>
<dbReference type="EMBL" id="QGNW01001711">
    <property type="protein sequence ID" value="RVW32609.1"/>
    <property type="molecule type" value="Genomic_DNA"/>
</dbReference>
<sequence>MPSLLLYHLPPTPLSTTIKIRSHPKPSSLVQGSTRTPLCITCARSQDDYHATLDALNSKGRTPRKSLGQLGVHRMHRVLSYGAVVLQHYMLNSSINEQLADTADIRDGDVILEIGPGTGSLTNVILDAGATVLAIEKDAHMAALVRERFADTDRLKVLQEDFMKCHIRPHLFSLLESKKAINKESRYAKVRTLHHVHKLSESFALCCPHEYDHQLPTGIDALFTVVSNIPFNISTDVVKILLPMGDIFSEVVLLLQVDAAVVVFKLKQAVDYPPVSSIKSFFSMVNSAFNGKRKMLRRSLQHISTSIEIEEALRNVGLPATSRPEELTLDDFVRLHNLIVKT</sequence>
<keyword evidence="4 6" id="KW-0949">S-adenosyl-L-methionine</keyword>
<dbReference type="PANTHER" id="PTHR11727">
    <property type="entry name" value="DIMETHYLADENOSINE TRANSFERASE"/>
    <property type="match status" value="1"/>
</dbReference>
<dbReference type="PANTHER" id="PTHR11727:SF27">
    <property type="entry name" value="RIBOSOMAL RNA SMALL SUBUNIT METHYLTRANSFERASE, CHLOROPLASTIC"/>
    <property type="match status" value="1"/>
</dbReference>
<keyword evidence="5 6" id="KW-0694">RNA-binding</keyword>
<dbReference type="InterPro" id="IPR020598">
    <property type="entry name" value="rRNA_Ade_methylase_Trfase_N"/>
</dbReference>
<evidence type="ECO:0000256" key="2">
    <source>
        <dbReference type="ARBA" id="ARBA00022603"/>
    </source>
</evidence>
<dbReference type="InterPro" id="IPR023165">
    <property type="entry name" value="rRNA_Ade_diMease-like_C"/>
</dbReference>
<comment type="caution">
    <text evidence="9">The sequence shown here is derived from an EMBL/GenBank/DDBJ whole genome shotgun (WGS) entry which is preliminary data.</text>
</comment>
<feature type="binding site" evidence="6">
    <location>
        <position position="90"/>
    </location>
    <ligand>
        <name>S-adenosyl-L-methionine</name>
        <dbReference type="ChEBI" id="CHEBI:59789"/>
    </ligand>
</feature>
<evidence type="ECO:0000313" key="9">
    <source>
        <dbReference type="EMBL" id="RVW32609.1"/>
    </source>
</evidence>
<evidence type="ECO:0000256" key="4">
    <source>
        <dbReference type="ARBA" id="ARBA00022691"/>
    </source>
</evidence>
<evidence type="ECO:0000256" key="1">
    <source>
        <dbReference type="ARBA" id="ARBA00022552"/>
    </source>
</evidence>
<evidence type="ECO:0000313" key="10">
    <source>
        <dbReference type="Proteomes" id="UP000288805"/>
    </source>
</evidence>
<dbReference type="PROSITE" id="PS01131">
    <property type="entry name" value="RRNA_A_DIMETH"/>
    <property type="match status" value="1"/>
</dbReference>
<dbReference type="SMART" id="SM00650">
    <property type="entry name" value="rADc"/>
    <property type="match status" value="1"/>
</dbReference>
<name>A0A438DAY7_VITVI</name>
<dbReference type="InterPro" id="IPR029063">
    <property type="entry name" value="SAM-dependent_MTases_sf"/>
</dbReference>
<dbReference type="GO" id="GO:0000179">
    <property type="term" value="F:rRNA (adenine-N6,N6-)-dimethyltransferase activity"/>
    <property type="evidence" value="ECO:0007669"/>
    <property type="project" value="UniProtKB-UniRule"/>
</dbReference>
<evidence type="ECO:0000256" key="5">
    <source>
        <dbReference type="ARBA" id="ARBA00022884"/>
    </source>
</evidence>
<comment type="similarity">
    <text evidence="6 7">Belongs to the class I-like SAM-binding methyltransferase superfamily. rRNA adenine N(6)-methyltransferase family.</text>
</comment>
<feature type="binding site" evidence="6">
    <location>
        <position position="161"/>
    </location>
    <ligand>
        <name>S-adenosyl-L-methionine</name>
        <dbReference type="ChEBI" id="CHEBI:59789"/>
    </ligand>
</feature>
<gene>
    <name evidence="9" type="primary">PFC1_1</name>
    <name evidence="9" type="ORF">CK203_076474</name>
</gene>
<keyword evidence="1 7" id="KW-0698">rRNA processing</keyword>
<organism evidence="9 10">
    <name type="scientific">Vitis vinifera</name>
    <name type="common">Grape</name>
    <dbReference type="NCBI Taxonomy" id="29760"/>
    <lineage>
        <taxon>Eukaryota</taxon>
        <taxon>Viridiplantae</taxon>
        <taxon>Streptophyta</taxon>
        <taxon>Embryophyta</taxon>
        <taxon>Tracheophyta</taxon>
        <taxon>Spermatophyta</taxon>
        <taxon>Magnoliopsida</taxon>
        <taxon>eudicotyledons</taxon>
        <taxon>Gunneridae</taxon>
        <taxon>Pentapetalae</taxon>
        <taxon>rosids</taxon>
        <taxon>Vitales</taxon>
        <taxon>Vitaceae</taxon>
        <taxon>Viteae</taxon>
        <taxon>Vitis</taxon>
    </lineage>
</organism>
<accession>A0A438DAY7</accession>